<evidence type="ECO:0000313" key="5">
    <source>
        <dbReference type="Proteomes" id="UP000293852"/>
    </source>
</evidence>
<dbReference type="InterPro" id="IPR001451">
    <property type="entry name" value="Hexapep"/>
</dbReference>
<dbReference type="InterPro" id="IPR011004">
    <property type="entry name" value="Trimer_LpxA-like_sf"/>
</dbReference>
<evidence type="ECO:0000256" key="2">
    <source>
        <dbReference type="ARBA" id="ARBA00022679"/>
    </source>
</evidence>
<dbReference type="OrthoDB" id="2643438at2"/>
<evidence type="ECO:0000256" key="3">
    <source>
        <dbReference type="ARBA" id="ARBA00023315"/>
    </source>
</evidence>
<dbReference type="RefSeq" id="WP_130414850.1">
    <property type="nucleotide sequence ID" value="NZ_SGWX01000001.1"/>
</dbReference>
<dbReference type="EMBL" id="SGWX01000001">
    <property type="protein sequence ID" value="RZS61848.1"/>
    <property type="molecule type" value="Genomic_DNA"/>
</dbReference>
<dbReference type="SUPFAM" id="SSF51161">
    <property type="entry name" value="Trimeric LpxA-like enzymes"/>
    <property type="match status" value="1"/>
</dbReference>
<keyword evidence="2 4" id="KW-0808">Transferase</keyword>
<dbReference type="Proteomes" id="UP000293852">
    <property type="component" value="Unassembled WGS sequence"/>
</dbReference>
<comment type="similarity">
    <text evidence="1">Belongs to the transferase hexapeptide repeat family.</text>
</comment>
<keyword evidence="5" id="KW-1185">Reference proteome</keyword>
<keyword evidence="3" id="KW-0012">Acyltransferase</keyword>
<sequence>MTCGPAGPSRDFRADLAKHYATKGGSPRPPRAVRLRLLLTDSELHCVACYRLGQYAAQLRVRRPVLGAALLVLQRLWNHRNTHRHHTELSHRAQIGPGLLLMHRNGVMIGTCTLGSNCVLHHNVTIGQRVAAGDPSAPHIGNDVWIGPGATITGGITIGDGATISAGSVVSRDVPPAALVAGNPGRVIAKGYDNRPLLGFSAVGDSLS</sequence>
<dbReference type="InterPro" id="IPR045304">
    <property type="entry name" value="LbH_SAT"/>
</dbReference>
<evidence type="ECO:0000256" key="1">
    <source>
        <dbReference type="ARBA" id="ARBA00007274"/>
    </source>
</evidence>
<dbReference type="Pfam" id="PF00132">
    <property type="entry name" value="Hexapep"/>
    <property type="match status" value="1"/>
</dbReference>
<proteinExistence type="inferred from homology"/>
<accession>A0A4Q7M5J2</accession>
<dbReference type="CDD" id="cd03354">
    <property type="entry name" value="LbH_SAT"/>
    <property type="match status" value="1"/>
</dbReference>
<evidence type="ECO:0000313" key="4">
    <source>
        <dbReference type="EMBL" id="RZS61848.1"/>
    </source>
</evidence>
<dbReference type="Gene3D" id="2.160.10.10">
    <property type="entry name" value="Hexapeptide repeat proteins"/>
    <property type="match status" value="1"/>
</dbReference>
<comment type="caution">
    <text evidence="4">The sequence shown here is derived from an EMBL/GenBank/DDBJ whole genome shotgun (WGS) entry which is preliminary data.</text>
</comment>
<dbReference type="PANTHER" id="PTHR42811">
    <property type="entry name" value="SERINE ACETYLTRANSFERASE"/>
    <property type="match status" value="1"/>
</dbReference>
<reference evidence="4 5" key="1">
    <citation type="submission" date="2019-02" db="EMBL/GenBank/DDBJ databases">
        <title>Sequencing the genomes of 1000 actinobacteria strains.</title>
        <authorList>
            <person name="Klenk H.-P."/>
        </authorList>
    </citation>
    <scope>NUCLEOTIDE SEQUENCE [LARGE SCALE GENOMIC DNA]</scope>
    <source>
        <strain evidence="4 5">DSM 16932</strain>
    </source>
</reference>
<organism evidence="4 5">
    <name type="scientific">Xylanimonas ulmi</name>
    <dbReference type="NCBI Taxonomy" id="228973"/>
    <lineage>
        <taxon>Bacteria</taxon>
        <taxon>Bacillati</taxon>
        <taxon>Actinomycetota</taxon>
        <taxon>Actinomycetes</taxon>
        <taxon>Micrococcales</taxon>
        <taxon>Promicromonosporaceae</taxon>
        <taxon>Xylanimonas</taxon>
    </lineage>
</organism>
<protein>
    <submittedName>
        <fullName evidence="4">Serine O-acetyltransferase</fullName>
    </submittedName>
</protein>
<gene>
    <name evidence="4" type="ORF">EV386_2160</name>
</gene>
<dbReference type="GO" id="GO:0016746">
    <property type="term" value="F:acyltransferase activity"/>
    <property type="evidence" value="ECO:0007669"/>
    <property type="project" value="UniProtKB-KW"/>
</dbReference>
<dbReference type="AlphaFoldDB" id="A0A4Q7M5J2"/>
<name>A0A4Q7M5J2_9MICO</name>